<sequence length="241" mass="26076">MFETLCCDMPLHPTWSDLVGRLLVTLLAGFLIGLNREARGHSAGLRTTILVGLAACVAMVQANMLLDVSGKGPDSFVRMDVMRFALGVLTGVGFIGGGAILRRGDLVTGVTTAATMWIMTMIGLAFGGGQYGLGAIATVLTLVTLQGLKWVDLKISREHKAMLSVSWPNSSPPDLHEMIRTLGYDARLVGIERDVIGNRFVFCFQIRWKQPDADQPSTDVLGAVAEHCTVERFEVIGEKPM</sequence>
<evidence type="ECO:0000259" key="8">
    <source>
        <dbReference type="Pfam" id="PF02308"/>
    </source>
</evidence>
<dbReference type="PANTHER" id="PTHR33778:SF1">
    <property type="entry name" value="MAGNESIUM TRANSPORTER YHID-RELATED"/>
    <property type="match status" value="1"/>
</dbReference>
<evidence type="ECO:0000256" key="7">
    <source>
        <dbReference type="RuleBase" id="RU365041"/>
    </source>
</evidence>
<evidence type="ECO:0000256" key="6">
    <source>
        <dbReference type="ARBA" id="ARBA00023136"/>
    </source>
</evidence>
<feature type="transmembrane region" description="Helical" evidence="7">
    <location>
        <begin position="18"/>
        <end position="35"/>
    </location>
</feature>
<dbReference type="PRINTS" id="PR01837">
    <property type="entry name" value="MGTCSAPBPROT"/>
</dbReference>
<keyword evidence="4 7" id="KW-0812">Transmembrane</keyword>
<dbReference type="GeneID" id="31887676"/>
<keyword evidence="3" id="KW-1003">Cell membrane</keyword>
<keyword evidence="6 7" id="KW-0472">Membrane</keyword>
<evidence type="ECO:0000313" key="10">
    <source>
        <dbReference type="Proteomes" id="UP000046373"/>
    </source>
</evidence>
<keyword evidence="5 7" id="KW-1133">Transmembrane helix</keyword>
<protein>
    <recommendedName>
        <fullName evidence="7">Protein MgtC</fullName>
    </recommendedName>
</protein>
<evidence type="ECO:0000256" key="2">
    <source>
        <dbReference type="ARBA" id="ARBA00009298"/>
    </source>
</evidence>
<dbReference type="InterPro" id="IPR049177">
    <property type="entry name" value="MgtC_SapB_SrpB_YhiD_N"/>
</dbReference>
<dbReference type="Pfam" id="PF02308">
    <property type="entry name" value="MgtC"/>
    <property type="match status" value="1"/>
</dbReference>
<dbReference type="PANTHER" id="PTHR33778">
    <property type="entry name" value="PROTEIN MGTC"/>
    <property type="match status" value="1"/>
</dbReference>
<comment type="similarity">
    <text evidence="2 7">Belongs to the MgtC/SapB family.</text>
</comment>
<evidence type="ECO:0000256" key="1">
    <source>
        <dbReference type="ARBA" id="ARBA00004651"/>
    </source>
</evidence>
<evidence type="ECO:0000313" key="9">
    <source>
        <dbReference type="EMBL" id="CDX15658.1"/>
    </source>
</evidence>
<comment type="subcellular location">
    <subcellularLocation>
        <location evidence="7">Cell inner membrane</location>
        <topology evidence="7">Multi-pass membrane protein</topology>
    </subcellularLocation>
    <subcellularLocation>
        <location evidence="1">Cell membrane</location>
        <topology evidence="1">Multi-pass membrane protein</topology>
    </subcellularLocation>
</comment>
<dbReference type="AlphaFoldDB" id="A0A090DP57"/>
<gene>
    <name evidence="9" type="ORF">MPLDJ20_100167</name>
</gene>
<feature type="transmembrane region" description="Helical" evidence="7">
    <location>
        <begin position="81"/>
        <end position="101"/>
    </location>
</feature>
<proteinExistence type="inferred from homology"/>
<evidence type="ECO:0000256" key="5">
    <source>
        <dbReference type="ARBA" id="ARBA00022989"/>
    </source>
</evidence>
<organism evidence="9 10">
    <name type="scientific">Mesorhizobium plurifarium</name>
    <dbReference type="NCBI Taxonomy" id="69974"/>
    <lineage>
        <taxon>Bacteria</taxon>
        <taxon>Pseudomonadati</taxon>
        <taxon>Pseudomonadota</taxon>
        <taxon>Alphaproteobacteria</taxon>
        <taxon>Hyphomicrobiales</taxon>
        <taxon>Phyllobacteriaceae</taxon>
        <taxon>Mesorhizobium</taxon>
    </lineage>
</organism>
<reference evidence="9 10" key="1">
    <citation type="submission" date="2014-08" db="EMBL/GenBank/DDBJ databases">
        <authorList>
            <person name="Moulin Lionel"/>
        </authorList>
    </citation>
    <scope>NUCLEOTIDE SEQUENCE [LARGE SCALE GENOMIC DNA]</scope>
</reference>
<name>A0A090DP57_MESPL</name>
<evidence type="ECO:0000256" key="4">
    <source>
        <dbReference type="ARBA" id="ARBA00022692"/>
    </source>
</evidence>
<keyword evidence="7" id="KW-0997">Cell inner membrane</keyword>
<dbReference type="Proteomes" id="UP000046373">
    <property type="component" value="Unassembled WGS sequence"/>
</dbReference>
<dbReference type="EMBL" id="CCNB01000002">
    <property type="protein sequence ID" value="CDX15658.1"/>
    <property type="molecule type" value="Genomic_DNA"/>
</dbReference>
<accession>A0A090DP57</accession>
<evidence type="ECO:0000256" key="3">
    <source>
        <dbReference type="ARBA" id="ARBA00022475"/>
    </source>
</evidence>
<feature type="transmembrane region" description="Helical" evidence="7">
    <location>
        <begin position="132"/>
        <end position="151"/>
    </location>
</feature>
<dbReference type="InterPro" id="IPR003416">
    <property type="entry name" value="MgtC/SapB/SrpB/YhiD_fam"/>
</dbReference>
<feature type="transmembrane region" description="Helical" evidence="7">
    <location>
        <begin position="47"/>
        <end position="66"/>
    </location>
</feature>
<feature type="domain" description="MgtC/SapB/SrpB/YhiD N-terminal" evidence="8">
    <location>
        <begin position="22"/>
        <end position="151"/>
    </location>
</feature>
<dbReference type="GO" id="GO:0005886">
    <property type="term" value="C:plasma membrane"/>
    <property type="evidence" value="ECO:0007669"/>
    <property type="project" value="UniProtKB-SubCell"/>
</dbReference>